<feature type="region of interest" description="Disordered" evidence="1">
    <location>
        <begin position="252"/>
        <end position="276"/>
    </location>
</feature>
<proteinExistence type="predicted"/>
<reference evidence="2 3" key="1">
    <citation type="journal article" date="2022" name="bioRxiv">
        <title>Genomics of Preaxostyla Flagellates Illuminates Evolutionary Transitions and the Path Towards Mitochondrial Loss.</title>
        <authorList>
            <person name="Novak L.V.F."/>
            <person name="Treitli S.C."/>
            <person name="Pyrih J."/>
            <person name="Halakuc P."/>
            <person name="Pipaliya S.V."/>
            <person name="Vacek V."/>
            <person name="Brzon O."/>
            <person name="Soukal P."/>
            <person name="Eme L."/>
            <person name="Dacks J.B."/>
            <person name="Karnkowska A."/>
            <person name="Elias M."/>
            <person name="Hampl V."/>
        </authorList>
    </citation>
    <scope>NUCLEOTIDE SEQUENCE [LARGE SCALE GENOMIC DNA]</scope>
    <source>
        <strain evidence="2">NAU3</strain>
        <tissue evidence="2">Gut</tissue>
    </source>
</reference>
<feature type="region of interest" description="Disordered" evidence="1">
    <location>
        <begin position="31"/>
        <end position="60"/>
    </location>
</feature>
<accession>A0ABQ9XQZ8</accession>
<gene>
    <name evidence="2" type="ORF">BLNAU_11767</name>
</gene>
<dbReference type="EMBL" id="JARBJD010000093">
    <property type="protein sequence ID" value="KAK2953304.1"/>
    <property type="molecule type" value="Genomic_DNA"/>
</dbReference>
<evidence type="ECO:0000256" key="1">
    <source>
        <dbReference type="SAM" id="MobiDB-lite"/>
    </source>
</evidence>
<name>A0ABQ9XQZ8_9EUKA</name>
<comment type="caution">
    <text evidence="2">The sequence shown here is derived from an EMBL/GenBank/DDBJ whole genome shotgun (WGS) entry which is preliminary data.</text>
</comment>
<protein>
    <submittedName>
        <fullName evidence="2">Uncharacterized protein</fullName>
    </submittedName>
</protein>
<sequence>MTDVDLSAPVLSPEFIIDLYSQPFCGELSRNDDSFSLTDPKENETERAPPDNEQKSYSTDSTTLLPFISPQSLCLPQNHISDILDETGQEGESNLRGHVLSFVDGTVARFLSPLSPSASYQSTQDMSNLSQYLRQNPFCDCYPPSLPGSPSATFAPSPCLSAVDQSDQDISLLNFDSPQNPYYDCDLPSFAKIPSATFTPPTSPSAACQPAFGALFPSQCFQQTLIDADLGAQSDNQESWTDHNQVDDTILGESLLPKNPSPQQDERNEAVNDRAEMKQGSFSAYYGELRPPVAYRSFPPLTPTHTGTAQPHFASQNQVADYPNTGRSRTWEGTKPESANAQIDGAPAKEPVDKQVLGHLAGLSLNEEPFVEATGKSYARLSENTLTIELMGVTTRRSVEIDRELEEKGIVGRNEEIGSGQERHRDDRRRIVQIGKDHIEGMTMRCGKKDSKTVFVWLSFLVRDEERPQQWKKGKKYNMNLSSDLLGLVGPSVRGRGGSDVEEEEGVMGQAVRVTLLIERKATKLDKLKRFLAFRYGVISE</sequence>
<feature type="compositionally biased region" description="Basic and acidic residues" evidence="1">
    <location>
        <begin position="31"/>
        <end position="54"/>
    </location>
</feature>
<dbReference type="Proteomes" id="UP001281761">
    <property type="component" value="Unassembled WGS sequence"/>
</dbReference>
<feature type="compositionally biased region" description="Basic and acidic residues" evidence="1">
    <location>
        <begin position="264"/>
        <end position="276"/>
    </location>
</feature>
<keyword evidence="3" id="KW-1185">Reference proteome</keyword>
<organism evidence="2 3">
    <name type="scientific">Blattamonas nauphoetae</name>
    <dbReference type="NCBI Taxonomy" id="2049346"/>
    <lineage>
        <taxon>Eukaryota</taxon>
        <taxon>Metamonada</taxon>
        <taxon>Preaxostyla</taxon>
        <taxon>Oxymonadida</taxon>
        <taxon>Blattamonas</taxon>
    </lineage>
</organism>
<evidence type="ECO:0000313" key="2">
    <source>
        <dbReference type="EMBL" id="KAK2953304.1"/>
    </source>
</evidence>
<evidence type="ECO:0000313" key="3">
    <source>
        <dbReference type="Proteomes" id="UP001281761"/>
    </source>
</evidence>